<keyword evidence="9" id="KW-1185">Reference proteome</keyword>
<dbReference type="Gene3D" id="1.10.10.10">
    <property type="entry name" value="Winged helix-like DNA-binding domain superfamily/Winged helix DNA-binding domain"/>
    <property type="match status" value="1"/>
</dbReference>
<gene>
    <name evidence="8" type="ORF">SAMN02745158_03029</name>
</gene>
<dbReference type="SUPFAM" id="SSF88659">
    <property type="entry name" value="Sigma3 and sigma4 domains of RNA polymerase sigma factors"/>
    <property type="match status" value="1"/>
</dbReference>
<dbReference type="InterPro" id="IPR014284">
    <property type="entry name" value="RNA_pol_sigma-70_dom"/>
</dbReference>
<name>A0A1M5A4V6_9CLOT</name>
<comment type="similarity">
    <text evidence="1">Belongs to the sigma-70 factor family. ECF subfamily.</text>
</comment>
<dbReference type="InterPro" id="IPR013324">
    <property type="entry name" value="RNA_pol_sigma_r3/r4-like"/>
</dbReference>
<dbReference type="STRING" id="1122155.SAMN02745158_03029"/>
<dbReference type="GO" id="GO:0016987">
    <property type="term" value="F:sigma factor activity"/>
    <property type="evidence" value="ECO:0007669"/>
    <property type="project" value="UniProtKB-KW"/>
</dbReference>
<dbReference type="RefSeq" id="WP_072853234.1">
    <property type="nucleotide sequence ID" value="NZ_FQVI01000018.1"/>
</dbReference>
<evidence type="ECO:0000256" key="1">
    <source>
        <dbReference type="ARBA" id="ARBA00010641"/>
    </source>
</evidence>
<dbReference type="PANTHER" id="PTHR43133">
    <property type="entry name" value="RNA POLYMERASE ECF-TYPE SIGMA FACTO"/>
    <property type="match status" value="1"/>
</dbReference>
<protein>
    <submittedName>
        <fullName evidence="8">RNA polymerase sigma-70 factor, ECF subfamily</fullName>
    </submittedName>
</protein>
<accession>A0A1M5A4V6</accession>
<feature type="domain" description="RNA polymerase sigma factor 70 region 4 type 2" evidence="7">
    <location>
        <begin position="122"/>
        <end position="173"/>
    </location>
</feature>
<dbReference type="Pfam" id="PF08281">
    <property type="entry name" value="Sigma70_r4_2"/>
    <property type="match status" value="1"/>
</dbReference>
<feature type="domain" description="RNA polymerase sigma-70 region 2" evidence="6">
    <location>
        <begin position="35"/>
        <end position="89"/>
    </location>
</feature>
<dbReference type="GO" id="GO:0003677">
    <property type="term" value="F:DNA binding"/>
    <property type="evidence" value="ECO:0007669"/>
    <property type="project" value="UniProtKB-KW"/>
</dbReference>
<dbReference type="InterPro" id="IPR013249">
    <property type="entry name" value="RNA_pol_sigma70_r4_t2"/>
</dbReference>
<keyword evidence="4" id="KW-0238">DNA-binding</keyword>
<evidence type="ECO:0000313" key="9">
    <source>
        <dbReference type="Proteomes" id="UP000184245"/>
    </source>
</evidence>
<evidence type="ECO:0000259" key="7">
    <source>
        <dbReference type="Pfam" id="PF08281"/>
    </source>
</evidence>
<organism evidence="8 9">
    <name type="scientific">Lactonifactor longoviformis DSM 17459</name>
    <dbReference type="NCBI Taxonomy" id="1122155"/>
    <lineage>
        <taxon>Bacteria</taxon>
        <taxon>Bacillati</taxon>
        <taxon>Bacillota</taxon>
        <taxon>Clostridia</taxon>
        <taxon>Eubacteriales</taxon>
        <taxon>Clostridiaceae</taxon>
        <taxon>Lactonifactor</taxon>
    </lineage>
</organism>
<dbReference type="PANTHER" id="PTHR43133:SF8">
    <property type="entry name" value="RNA POLYMERASE SIGMA FACTOR HI_1459-RELATED"/>
    <property type="match status" value="1"/>
</dbReference>
<evidence type="ECO:0000259" key="6">
    <source>
        <dbReference type="Pfam" id="PF04542"/>
    </source>
</evidence>
<dbReference type="OrthoDB" id="2678696at2"/>
<dbReference type="Gene3D" id="1.10.1740.10">
    <property type="match status" value="1"/>
</dbReference>
<keyword evidence="3" id="KW-0731">Sigma factor</keyword>
<keyword evidence="5" id="KW-0804">Transcription</keyword>
<dbReference type="GO" id="GO:0006352">
    <property type="term" value="P:DNA-templated transcription initiation"/>
    <property type="evidence" value="ECO:0007669"/>
    <property type="project" value="InterPro"/>
</dbReference>
<evidence type="ECO:0000313" key="8">
    <source>
        <dbReference type="EMBL" id="SHF25127.1"/>
    </source>
</evidence>
<dbReference type="InterPro" id="IPR007627">
    <property type="entry name" value="RNA_pol_sigma70_r2"/>
</dbReference>
<dbReference type="EMBL" id="FQVI01000018">
    <property type="protein sequence ID" value="SHF25127.1"/>
    <property type="molecule type" value="Genomic_DNA"/>
</dbReference>
<sequence length="180" mass="21500">MKINEDNFITRLKAKDERALEYVIDAYGWVIKSVIRKHLYHMKPCQEECMNDVLMAIWDNIQYYDPGKSSFQNWIAGIARYKSVDYLRRYLKELNYQSWEEGLVKEEAGEQMDLLEEELSEETESMLNCLKPKDRELFERLFLEEQDIDTVSSETGMKKEVIYNRVSRGKKKLRKLFSIS</sequence>
<evidence type="ECO:0000256" key="5">
    <source>
        <dbReference type="ARBA" id="ARBA00023163"/>
    </source>
</evidence>
<evidence type="ECO:0000256" key="3">
    <source>
        <dbReference type="ARBA" id="ARBA00023082"/>
    </source>
</evidence>
<dbReference type="InterPro" id="IPR036388">
    <property type="entry name" value="WH-like_DNA-bd_sf"/>
</dbReference>
<evidence type="ECO:0000256" key="4">
    <source>
        <dbReference type="ARBA" id="ARBA00023125"/>
    </source>
</evidence>
<proteinExistence type="inferred from homology"/>
<evidence type="ECO:0000256" key="2">
    <source>
        <dbReference type="ARBA" id="ARBA00023015"/>
    </source>
</evidence>
<dbReference type="SUPFAM" id="SSF88946">
    <property type="entry name" value="Sigma2 domain of RNA polymerase sigma factors"/>
    <property type="match status" value="1"/>
</dbReference>
<dbReference type="AlphaFoldDB" id="A0A1M5A4V6"/>
<dbReference type="InterPro" id="IPR013325">
    <property type="entry name" value="RNA_pol_sigma_r2"/>
</dbReference>
<keyword evidence="2" id="KW-0805">Transcription regulation</keyword>
<dbReference type="NCBIfam" id="TIGR02937">
    <property type="entry name" value="sigma70-ECF"/>
    <property type="match status" value="1"/>
</dbReference>
<dbReference type="InterPro" id="IPR039425">
    <property type="entry name" value="RNA_pol_sigma-70-like"/>
</dbReference>
<dbReference type="Pfam" id="PF04542">
    <property type="entry name" value="Sigma70_r2"/>
    <property type="match status" value="1"/>
</dbReference>
<dbReference type="Proteomes" id="UP000184245">
    <property type="component" value="Unassembled WGS sequence"/>
</dbReference>
<reference evidence="8 9" key="1">
    <citation type="submission" date="2016-11" db="EMBL/GenBank/DDBJ databases">
        <authorList>
            <person name="Jaros S."/>
            <person name="Januszkiewicz K."/>
            <person name="Wedrychowicz H."/>
        </authorList>
    </citation>
    <scope>NUCLEOTIDE SEQUENCE [LARGE SCALE GENOMIC DNA]</scope>
    <source>
        <strain evidence="8 9">DSM 17459</strain>
    </source>
</reference>